<evidence type="ECO:0000256" key="2">
    <source>
        <dbReference type="ARBA" id="ARBA00023006"/>
    </source>
</evidence>
<dbReference type="GO" id="GO:1901096">
    <property type="term" value="P:regulation of autophagosome maturation"/>
    <property type="evidence" value="ECO:0007669"/>
    <property type="project" value="TreeGrafter"/>
</dbReference>
<dbReference type="SUPFAM" id="SSF48371">
    <property type="entry name" value="ARM repeat"/>
    <property type="match status" value="1"/>
</dbReference>
<evidence type="ECO:0000313" key="6">
    <source>
        <dbReference type="EMBL" id="KAK0418157.1"/>
    </source>
</evidence>
<feature type="compositionally biased region" description="Polar residues" evidence="3">
    <location>
        <begin position="762"/>
        <end position="775"/>
    </location>
</feature>
<feature type="domain" description="FPL" evidence="4">
    <location>
        <begin position="48"/>
        <end position="195"/>
    </location>
</feature>
<feature type="domain" description="CLEC16A/TT9 C-terminal" evidence="5">
    <location>
        <begin position="365"/>
        <end position="738"/>
    </location>
</feature>
<dbReference type="PANTHER" id="PTHR21481">
    <property type="entry name" value="PROTEIN CLEC16A"/>
    <property type="match status" value="1"/>
</dbReference>
<comment type="caution">
    <text evidence="6">The sequence shown here is derived from an EMBL/GenBank/DDBJ whole genome shotgun (WGS) entry which is preliminary data.</text>
</comment>
<dbReference type="PANTHER" id="PTHR21481:SF0">
    <property type="entry name" value="PROTEIN CLEC16A"/>
    <property type="match status" value="1"/>
</dbReference>
<accession>A0AA39M281</accession>
<feature type="domain" description="CLEC16A/TT9 C-terminal" evidence="5">
    <location>
        <begin position="241"/>
        <end position="340"/>
    </location>
</feature>
<evidence type="ECO:0000313" key="7">
    <source>
        <dbReference type="Proteomes" id="UP001175271"/>
    </source>
</evidence>
<dbReference type="AlphaFoldDB" id="A0AA39M281"/>
<reference evidence="6" key="1">
    <citation type="submission" date="2023-06" db="EMBL/GenBank/DDBJ databases">
        <title>Genomic analysis of the entomopathogenic nematode Steinernema hermaphroditum.</title>
        <authorList>
            <person name="Schwarz E.M."/>
            <person name="Heppert J.K."/>
            <person name="Baniya A."/>
            <person name="Schwartz H.T."/>
            <person name="Tan C.-H."/>
            <person name="Antoshechkin I."/>
            <person name="Sternberg P.W."/>
            <person name="Goodrich-Blair H."/>
            <person name="Dillman A.R."/>
        </authorList>
    </citation>
    <scope>NUCLEOTIDE SEQUENCE</scope>
    <source>
        <strain evidence="6">PS9179</strain>
        <tissue evidence="6">Whole animal</tissue>
    </source>
</reference>
<dbReference type="InterPro" id="IPR045820">
    <property type="entry name" value="CLEC16A/TT9_C"/>
</dbReference>
<dbReference type="GO" id="GO:0007034">
    <property type="term" value="P:vacuolar transport"/>
    <property type="evidence" value="ECO:0007669"/>
    <property type="project" value="TreeGrafter"/>
</dbReference>
<protein>
    <recommendedName>
        <fullName evidence="8">FPL domain-containing protein</fullName>
    </recommendedName>
</protein>
<dbReference type="Proteomes" id="UP001175271">
    <property type="component" value="Unassembled WGS sequence"/>
</dbReference>
<comment type="similarity">
    <text evidence="1">Belongs to the CLEC16A/gop-1 family.</text>
</comment>
<evidence type="ECO:0008006" key="8">
    <source>
        <dbReference type="Google" id="ProtNLM"/>
    </source>
</evidence>
<dbReference type="EMBL" id="JAUCMV010000002">
    <property type="protein sequence ID" value="KAK0418157.1"/>
    <property type="molecule type" value="Genomic_DNA"/>
</dbReference>
<dbReference type="GO" id="GO:0005770">
    <property type="term" value="C:late endosome"/>
    <property type="evidence" value="ECO:0007669"/>
    <property type="project" value="TreeGrafter"/>
</dbReference>
<dbReference type="InterPro" id="IPR039272">
    <property type="entry name" value="CLEC16A/TT9"/>
</dbReference>
<dbReference type="InterPro" id="IPR019155">
    <property type="entry name" value="CLEC16A/TT9_N"/>
</dbReference>
<dbReference type="GO" id="GO:0006914">
    <property type="term" value="P:autophagy"/>
    <property type="evidence" value="ECO:0007669"/>
    <property type="project" value="UniProtKB-KW"/>
</dbReference>
<evidence type="ECO:0000256" key="3">
    <source>
        <dbReference type="SAM" id="MobiDB-lite"/>
    </source>
</evidence>
<dbReference type="GO" id="GO:0016197">
    <property type="term" value="P:endosomal transport"/>
    <property type="evidence" value="ECO:0007669"/>
    <property type="project" value="TreeGrafter"/>
</dbReference>
<evidence type="ECO:0000259" key="4">
    <source>
        <dbReference type="Pfam" id="PF09758"/>
    </source>
</evidence>
<dbReference type="GO" id="GO:0005794">
    <property type="term" value="C:Golgi apparatus"/>
    <property type="evidence" value="ECO:0007669"/>
    <property type="project" value="TreeGrafter"/>
</dbReference>
<feature type="compositionally biased region" description="Polar residues" evidence="3">
    <location>
        <begin position="722"/>
        <end position="735"/>
    </location>
</feature>
<keyword evidence="2" id="KW-0072">Autophagy</keyword>
<organism evidence="6 7">
    <name type="scientific">Steinernema hermaphroditum</name>
    <dbReference type="NCBI Taxonomy" id="289476"/>
    <lineage>
        <taxon>Eukaryota</taxon>
        <taxon>Metazoa</taxon>
        <taxon>Ecdysozoa</taxon>
        <taxon>Nematoda</taxon>
        <taxon>Chromadorea</taxon>
        <taxon>Rhabditida</taxon>
        <taxon>Tylenchina</taxon>
        <taxon>Panagrolaimomorpha</taxon>
        <taxon>Strongyloidoidea</taxon>
        <taxon>Steinernematidae</taxon>
        <taxon>Steinernema</taxon>
    </lineage>
</organism>
<evidence type="ECO:0000259" key="5">
    <source>
        <dbReference type="Pfam" id="PF19439"/>
    </source>
</evidence>
<gene>
    <name evidence="6" type="ORF">QR680_013405</name>
</gene>
<evidence type="ECO:0000256" key="1">
    <source>
        <dbReference type="ARBA" id="ARBA00006441"/>
    </source>
</evidence>
<sequence>MFRRLGGSSSLWKSKNPHSLEYLKYLHGVMIKNEKVSEGNRNLLVEALRAIAEILIWGDQNDSTVFDFFLERQMLSHFLAIMKQSSGSTVCVQLLQTLNILFENIRHETSLYFLLSNNHVNSIITYSFDFSNEEIMAYYISFLKTLSFKLNTYTIHFFYNESSQEFPLYTEVMKFFNHSESMVRIAVRTTTLNIYRVADESMRKFIVSRSGDYFQKVVDVVADQVIEMDIFARSAENEASNRNRLNDMVAEHLDNMHYLNDILMIDFENLNVLLTDCVYDRLAAPLYLASLAQLRESSSTILMSRVSALFTLSQFLLIIHNQHLIETVLTSLFFGDQSDVRKLWTRTEKGPRLTMRTSSKGPGGARLFFNCHLETLRGDPDDHSVFYGLLLIYAICTNKGVLSEVLEAAQIPCEEKSSKCDEDLLHHLTAIIDNCSKPDSTTRTVTLELCALVLRRVILSSDDDDSLHKLIEEKVVRSKNALIAQLQGAVHQEELFLEMFEDEHYQFEKESLRMALISSDPALLLRPTNTPLSGIPFNKRLPCGNEERTRKAIQFYFHLRKFLHDLRGETEEQLPLKSNAQALVEVHDCINLSNSDLLSCTVVIEKSDKLQRFLVADQLQLILVEPDSKRMGWGVVRFVGLLQDTQLTGDPQDSRALHIVVQDVKSRSRKDMAPLLRAKFVFDDHIRCMAAKQRLSRGRKNARQFKVNLICDLLGMPKRLQPMTSAQRSSSTSNPFRVARGCAPGSVRMMSPAPTLHPPVPSTVTTVSDLPTPNRSSSSSSNISGVVPEDPNPGRPSRPSGGLSIDGPNVQHI</sequence>
<dbReference type="InterPro" id="IPR016024">
    <property type="entry name" value="ARM-type_fold"/>
</dbReference>
<feature type="region of interest" description="Disordered" evidence="3">
    <location>
        <begin position="722"/>
        <end position="813"/>
    </location>
</feature>
<proteinExistence type="inferred from homology"/>
<dbReference type="Pfam" id="PF19439">
    <property type="entry name" value="CLEC16A_C"/>
    <property type="match status" value="2"/>
</dbReference>
<dbReference type="Pfam" id="PF09758">
    <property type="entry name" value="FPL"/>
    <property type="match status" value="1"/>
</dbReference>
<name>A0AA39M281_9BILA</name>
<keyword evidence="7" id="KW-1185">Reference proteome</keyword>